<dbReference type="EMBL" id="GADI01000421">
    <property type="protein sequence ID" value="JAA73387.1"/>
    <property type="molecule type" value="mRNA"/>
</dbReference>
<keyword evidence="1" id="KW-0482">Metalloprotease</keyword>
<dbReference type="GO" id="GO:0006508">
    <property type="term" value="P:proteolysis"/>
    <property type="evidence" value="ECO:0007669"/>
    <property type="project" value="UniProtKB-KW"/>
</dbReference>
<keyword evidence="1" id="KW-0645">Protease</keyword>
<sequence>LRGKHVSASPPHRHSPRSVDDEIIIVVTLLQHCATKCYSKSLEPQTVFPSIMDARSSTGGLLLVIRDGFTLNLQKASVFSNRVKVSTVIDDSKITFDIRGEDLEPKLFQDTEKHAAVIVTEENGVQVVSNYWQ</sequence>
<proteinExistence type="evidence at transcript level"/>
<evidence type="ECO:0000313" key="1">
    <source>
        <dbReference type="EMBL" id="JAA73387.1"/>
    </source>
</evidence>
<accession>A0A0K8RQM0</accession>
<organism evidence="1">
    <name type="scientific">Ixodes ricinus</name>
    <name type="common">Common tick</name>
    <name type="synonym">Acarus ricinus</name>
    <dbReference type="NCBI Taxonomy" id="34613"/>
    <lineage>
        <taxon>Eukaryota</taxon>
        <taxon>Metazoa</taxon>
        <taxon>Ecdysozoa</taxon>
        <taxon>Arthropoda</taxon>
        <taxon>Chelicerata</taxon>
        <taxon>Arachnida</taxon>
        <taxon>Acari</taxon>
        <taxon>Parasitiformes</taxon>
        <taxon>Ixodida</taxon>
        <taxon>Ixodoidea</taxon>
        <taxon>Ixodidae</taxon>
        <taxon>Ixodinae</taxon>
        <taxon>Ixodes</taxon>
    </lineage>
</organism>
<protein>
    <submittedName>
        <fullName evidence="1">Putative metalloprotease</fullName>
    </submittedName>
</protein>
<keyword evidence="1" id="KW-0378">Hydrolase</keyword>
<dbReference type="AlphaFoldDB" id="A0A0K8RQM0"/>
<reference evidence="1" key="1">
    <citation type="submission" date="2012-12" db="EMBL/GenBank/DDBJ databases">
        <title>Identification and characterization of a phenylalanine ammonia-lyase gene family in Isatis indigotica Fort.</title>
        <authorList>
            <person name="Liu Q."/>
            <person name="Chen J."/>
            <person name="Zhou X."/>
            <person name="Di P."/>
            <person name="Xiao Y."/>
            <person name="Xuan H."/>
            <person name="Zhang L."/>
            <person name="Chen W."/>
        </authorList>
    </citation>
    <scope>NUCLEOTIDE SEQUENCE</scope>
    <source>
        <tissue evidence="1">Salivary gland</tissue>
    </source>
</reference>
<feature type="non-terminal residue" evidence="1">
    <location>
        <position position="1"/>
    </location>
</feature>
<name>A0A0K8RQM0_IXORI</name>
<dbReference type="GO" id="GO:0008237">
    <property type="term" value="F:metallopeptidase activity"/>
    <property type="evidence" value="ECO:0007669"/>
    <property type="project" value="UniProtKB-KW"/>
</dbReference>